<dbReference type="InterPro" id="IPR044878">
    <property type="entry name" value="UbiA_sf"/>
</dbReference>
<evidence type="ECO:0000313" key="8">
    <source>
        <dbReference type="EMBL" id="KAK1748839.1"/>
    </source>
</evidence>
<comment type="caution">
    <text evidence="8">The sequence shown here is derived from an EMBL/GenBank/DDBJ whole genome shotgun (WGS) entry which is preliminary data.</text>
</comment>
<feature type="transmembrane region" description="Helical" evidence="7">
    <location>
        <begin position="36"/>
        <end position="58"/>
    </location>
</feature>
<dbReference type="AlphaFoldDB" id="A0AAD8YLI5"/>
<dbReference type="Gene3D" id="1.10.357.140">
    <property type="entry name" value="UbiA prenyltransferase"/>
    <property type="match status" value="1"/>
</dbReference>
<dbReference type="PANTHER" id="PTHR43009:SF7">
    <property type="entry name" value="HOMOGENTISATE GERANYLGERANYLTRANSFERASE, CHLOROPLASTIC"/>
    <property type="match status" value="1"/>
</dbReference>
<evidence type="ECO:0000256" key="7">
    <source>
        <dbReference type="SAM" id="Phobius"/>
    </source>
</evidence>
<comment type="similarity">
    <text evidence="2">Belongs to the UbiA prenyltransferase family.</text>
</comment>
<evidence type="ECO:0000256" key="2">
    <source>
        <dbReference type="ARBA" id="ARBA00005985"/>
    </source>
</evidence>
<dbReference type="PANTHER" id="PTHR43009">
    <property type="entry name" value="HOMOGENTISATE SOLANESYLTRANSFERASE, CHLOROPLASTIC"/>
    <property type="match status" value="1"/>
</dbReference>
<keyword evidence="3 8" id="KW-0808">Transferase</keyword>
<reference evidence="8" key="1">
    <citation type="submission" date="2023-06" db="EMBL/GenBank/DDBJ databases">
        <title>Survivors Of The Sea: Transcriptome response of Skeletonema marinoi to long-term dormancy.</title>
        <authorList>
            <person name="Pinder M.I.M."/>
            <person name="Kourtchenko O."/>
            <person name="Robertson E.K."/>
            <person name="Larsson T."/>
            <person name="Maumus F."/>
            <person name="Osuna-Cruz C.M."/>
            <person name="Vancaester E."/>
            <person name="Stenow R."/>
            <person name="Vandepoele K."/>
            <person name="Ploug H."/>
            <person name="Bruchert V."/>
            <person name="Godhe A."/>
            <person name="Topel M."/>
        </authorList>
    </citation>
    <scope>NUCLEOTIDE SEQUENCE</scope>
    <source>
        <strain evidence="8">R05AC</strain>
    </source>
</reference>
<feature type="transmembrane region" description="Helical" evidence="7">
    <location>
        <begin position="138"/>
        <end position="154"/>
    </location>
</feature>
<comment type="subcellular location">
    <subcellularLocation>
        <location evidence="1">Membrane</location>
        <topology evidence="1">Multi-pass membrane protein</topology>
    </subcellularLocation>
</comment>
<dbReference type="Pfam" id="PF01040">
    <property type="entry name" value="UbiA"/>
    <property type="match status" value="1"/>
</dbReference>
<keyword evidence="4 7" id="KW-0812">Transmembrane</keyword>
<dbReference type="EC" id="2.5.1.115" evidence="8"/>
<accession>A0AAD8YLI5</accession>
<feature type="transmembrane region" description="Helical" evidence="7">
    <location>
        <begin position="64"/>
        <end position="81"/>
    </location>
</feature>
<evidence type="ECO:0000256" key="3">
    <source>
        <dbReference type="ARBA" id="ARBA00022679"/>
    </source>
</evidence>
<keyword evidence="5 7" id="KW-1133">Transmembrane helix</keyword>
<dbReference type="GO" id="GO:0010176">
    <property type="term" value="F:homogentisate phytyltransferase activity"/>
    <property type="evidence" value="ECO:0007669"/>
    <property type="project" value="UniProtKB-EC"/>
</dbReference>
<proteinExistence type="inferred from homology"/>
<gene>
    <name evidence="8" type="ORF">QTG54_000778</name>
</gene>
<evidence type="ECO:0000256" key="6">
    <source>
        <dbReference type="ARBA" id="ARBA00023136"/>
    </source>
</evidence>
<dbReference type="EMBL" id="JATAAI010000001">
    <property type="protein sequence ID" value="KAK1748839.1"/>
    <property type="molecule type" value="Genomic_DNA"/>
</dbReference>
<organism evidence="8 9">
    <name type="scientific">Skeletonema marinoi</name>
    <dbReference type="NCBI Taxonomy" id="267567"/>
    <lineage>
        <taxon>Eukaryota</taxon>
        <taxon>Sar</taxon>
        <taxon>Stramenopiles</taxon>
        <taxon>Ochrophyta</taxon>
        <taxon>Bacillariophyta</taxon>
        <taxon>Coscinodiscophyceae</taxon>
        <taxon>Thalassiosirophycidae</taxon>
        <taxon>Thalassiosirales</taxon>
        <taxon>Skeletonemataceae</taxon>
        <taxon>Skeletonema</taxon>
        <taxon>Skeletonema marinoi-dohrnii complex</taxon>
    </lineage>
</organism>
<feature type="transmembrane region" description="Helical" evidence="7">
    <location>
        <begin position="88"/>
        <end position="107"/>
    </location>
</feature>
<name>A0AAD8YLI5_9STRA</name>
<sequence length="235" mass="25317">MNLYITGLNQITDVEIDKINKPYLPIAKGDLKKSTAIGVVLAAVVVSLIMSVCNPVLSTSGLQVALWGSFVLGTVYSLPPFRLKRHPLLAAFCIVAVRGTIINAGFYSHALSAAFSSTKEAAAGFGVLHCLLNDWKCAFSSLFFGVFGIVIALMKDVPDADGDRIFDIKSFTVRIGQKRVFRTMKNLLVALFGVSGGALMKWATMSPTLGATTRRGLTGLGACWLDTLHTKKQKM</sequence>
<keyword evidence="6 7" id="KW-0472">Membrane</keyword>
<dbReference type="GO" id="GO:0016020">
    <property type="term" value="C:membrane"/>
    <property type="evidence" value="ECO:0007669"/>
    <property type="project" value="UniProtKB-SubCell"/>
</dbReference>
<dbReference type="Proteomes" id="UP001224775">
    <property type="component" value="Unassembled WGS sequence"/>
</dbReference>
<dbReference type="InterPro" id="IPR000537">
    <property type="entry name" value="UbiA_prenyltransferase"/>
</dbReference>
<evidence type="ECO:0000313" key="9">
    <source>
        <dbReference type="Proteomes" id="UP001224775"/>
    </source>
</evidence>
<evidence type="ECO:0000256" key="1">
    <source>
        <dbReference type="ARBA" id="ARBA00004141"/>
    </source>
</evidence>
<protein>
    <submittedName>
        <fullName evidence="8">Tocopherol polyprenyltransferase</fullName>
        <ecNumber evidence="8">2.5.1.115</ecNumber>
    </submittedName>
</protein>
<keyword evidence="9" id="KW-1185">Reference proteome</keyword>
<feature type="transmembrane region" description="Helical" evidence="7">
    <location>
        <begin position="187"/>
        <end position="205"/>
    </location>
</feature>
<evidence type="ECO:0000256" key="4">
    <source>
        <dbReference type="ARBA" id="ARBA00022692"/>
    </source>
</evidence>
<evidence type="ECO:0000256" key="5">
    <source>
        <dbReference type="ARBA" id="ARBA00022989"/>
    </source>
</evidence>